<evidence type="ECO:0000256" key="3">
    <source>
        <dbReference type="ARBA" id="ARBA00022572"/>
    </source>
</evidence>
<dbReference type="PROSITE" id="PS00021">
    <property type="entry name" value="KRINGLE_1"/>
    <property type="match status" value="1"/>
</dbReference>
<evidence type="ECO:0000256" key="4">
    <source>
        <dbReference type="ARBA" id="ARBA00022670"/>
    </source>
</evidence>
<dbReference type="CDD" id="cd00108">
    <property type="entry name" value="KR"/>
    <property type="match status" value="1"/>
</dbReference>
<dbReference type="PROSITE" id="PS50070">
    <property type="entry name" value="KRINGLE_2"/>
    <property type="match status" value="1"/>
</dbReference>
<dbReference type="SMART" id="SM00020">
    <property type="entry name" value="Tryp_SPc"/>
    <property type="match status" value="1"/>
</dbReference>
<keyword evidence="7" id="KW-1015">Disulfide bond</keyword>
<feature type="domain" description="Peptidase S1" evidence="11">
    <location>
        <begin position="204"/>
        <end position="491"/>
    </location>
</feature>
<dbReference type="GO" id="GO:0005615">
    <property type="term" value="C:extracellular space"/>
    <property type="evidence" value="ECO:0007669"/>
    <property type="project" value="TreeGrafter"/>
</dbReference>
<dbReference type="PANTHER" id="PTHR24264:SF65">
    <property type="entry name" value="SRCR DOMAIN-CONTAINING PROTEIN"/>
    <property type="match status" value="1"/>
</dbReference>
<dbReference type="Pfam" id="PF00089">
    <property type="entry name" value="Trypsin"/>
    <property type="match status" value="2"/>
</dbReference>
<dbReference type="EMBL" id="FN653016">
    <property type="protein sequence ID" value="CBY06740.1"/>
    <property type="molecule type" value="Genomic_DNA"/>
</dbReference>
<keyword evidence="13" id="KW-1185">Reference proteome</keyword>
<dbReference type="InterPro" id="IPR001314">
    <property type="entry name" value="Peptidase_S1A"/>
</dbReference>
<evidence type="ECO:0000256" key="5">
    <source>
        <dbReference type="ARBA" id="ARBA00022801"/>
    </source>
</evidence>
<dbReference type="SMART" id="SM00130">
    <property type="entry name" value="KR"/>
    <property type="match status" value="1"/>
</dbReference>
<dbReference type="AlphaFoldDB" id="E4WSN6"/>
<comment type="subcellular location">
    <subcellularLocation>
        <location evidence="1">Secreted</location>
    </subcellularLocation>
</comment>
<dbReference type="FunFam" id="2.40.10.10:FF:000036">
    <property type="entry name" value="Trypsin beta"/>
    <property type="match status" value="1"/>
</dbReference>
<proteinExistence type="predicted"/>
<keyword evidence="3 8" id="KW-0420">Kringle</keyword>
<evidence type="ECO:0000256" key="9">
    <source>
        <dbReference type="RuleBase" id="RU363034"/>
    </source>
</evidence>
<dbReference type="SUPFAM" id="SSF50494">
    <property type="entry name" value="Trypsin-like serine proteases"/>
    <property type="match status" value="1"/>
</dbReference>
<evidence type="ECO:0000256" key="2">
    <source>
        <dbReference type="ARBA" id="ARBA00022525"/>
    </source>
</evidence>
<dbReference type="PROSITE" id="PS00134">
    <property type="entry name" value="TRYPSIN_HIS"/>
    <property type="match status" value="1"/>
</dbReference>
<comment type="caution">
    <text evidence="8">Lacks conserved residue(s) required for the propagation of feature annotation.</text>
</comment>
<dbReference type="InParanoid" id="E4WSN6"/>
<dbReference type="GO" id="GO:0004252">
    <property type="term" value="F:serine-type endopeptidase activity"/>
    <property type="evidence" value="ECO:0007669"/>
    <property type="project" value="InterPro"/>
</dbReference>
<dbReference type="Proteomes" id="UP000001307">
    <property type="component" value="Unassembled WGS sequence"/>
</dbReference>
<evidence type="ECO:0000256" key="7">
    <source>
        <dbReference type="ARBA" id="ARBA00023157"/>
    </source>
</evidence>
<organism evidence="12">
    <name type="scientific">Oikopleura dioica</name>
    <name type="common">Tunicate</name>
    <dbReference type="NCBI Taxonomy" id="34765"/>
    <lineage>
        <taxon>Eukaryota</taxon>
        <taxon>Metazoa</taxon>
        <taxon>Chordata</taxon>
        <taxon>Tunicata</taxon>
        <taxon>Appendicularia</taxon>
        <taxon>Copelata</taxon>
        <taxon>Oikopleuridae</taxon>
        <taxon>Oikopleura</taxon>
    </lineage>
</organism>
<dbReference type="PRINTS" id="PR00722">
    <property type="entry name" value="CHYMOTRYPSIN"/>
</dbReference>
<evidence type="ECO:0000259" key="10">
    <source>
        <dbReference type="PROSITE" id="PS50070"/>
    </source>
</evidence>
<keyword evidence="6 9" id="KW-0720">Serine protease</keyword>
<evidence type="ECO:0000256" key="1">
    <source>
        <dbReference type="ARBA" id="ARBA00004613"/>
    </source>
</evidence>
<dbReference type="InterPro" id="IPR043504">
    <property type="entry name" value="Peptidase_S1_PA_chymotrypsin"/>
</dbReference>
<keyword evidence="2" id="KW-0964">Secreted</keyword>
<evidence type="ECO:0000313" key="12">
    <source>
        <dbReference type="EMBL" id="CBY06740.1"/>
    </source>
</evidence>
<sequence>MFVWIAYKLENTSARKFPPDLEYFNGKNAPEIFHEPAANRMYNRRVQQQIKAGLVQKHAMKFIRMIKGEFQLASPSIPKAFFAKALCEIPKQKIICGDSRFCYQQQSLLCDEITYNGDMSTTEMGYECAAWNDESVHSHEFKQDSHNFCRNPTNDEDGPWCYTTDPEVKWDRCPVAQCKEPANEFLRDQAACGNRPMKQNAARIIGGREAKMGEIPYQARLRYKEPLNFSGRKSDHQCGATIISSCWIITAAHCIPDDIWFTGNENVGKGGQNWFRVDVGTRFYHTDATMDAVTEDADKFQDAITFQSLRVKDVIVHQRYRGNNNDLALIQLFPSQQDGHCIIFNELTQPACINTDSFRFDAGDKCAISGWGDTDEADSGIQMPHSLQTANVNIVEFKECQTAYNTVKKYLKEKLHMCASAPGVDTCQGDSGGPLVCYKNTDCTGSQCEFIGDRGYLTGVVSFGRNCAEADFPGVYVPVSKFYNWIRKEIEKAGENPFNSRMVCTNSKCT</sequence>
<dbReference type="PROSITE" id="PS00135">
    <property type="entry name" value="TRYPSIN_SER"/>
    <property type="match status" value="1"/>
</dbReference>
<evidence type="ECO:0000256" key="6">
    <source>
        <dbReference type="ARBA" id="ARBA00022825"/>
    </source>
</evidence>
<evidence type="ECO:0000313" key="13">
    <source>
        <dbReference type="Proteomes" id="UP000001307"/>
    </source>
</evidence>
<dbReference type="Gene3D" id="2.40.20.10">
    <property type="entry name" value="Plasminogen Kringle 4"/>
    <property type="match status" value="1"/>
</dbReference>
<reference evidence="12" key="1">
    <citation type="journal article" date="2010" name="Science">
        <title>Plasticity of animal genome architecture unmasked by rapid evolution of a pelagic tunicate.</title>
        <authorList>
            <person name="Denoeud F."/>
            <person name="Henriet S."/>
            <person name="Mungpakdee S."/>
            <person name="Aury J.M."/>
            <person name="Da Silva C."/>
            <person name="Brinkmann H."/>
            <person name="Mikhaleva J."/>
            <person name="Olsen L.C."/>
            <person name="Jubin C."/>
            <person name="Canestro C."/>
            <person name="Bouquet J.M."/>
            <person name="Danks G."/>
            <person name="Poulain J."/>
            <person name="Campsteijn C."/>
            <person name="Adamski M."/>
            <person name="Cross I."/>
            <person name="Yadetie F."/>
            <person name="Muffato M."/>
            <person name="Louis A."/>
            <person name="Butcher S."/>
            <person name="Tsagkogeorga G."/>
            <person name="Konrad A."/>
            <person name="Singh S."/>
            <person name="Jensen M.F."/>
            <person name="Cong E.H."/>
            <person name="Eikeseth-Otteraa H."/>
            <person name="Noel B."/>
            <person name="Anthouard V."/>
            <person name="Porcel B.M."/>
            <person name="Kachouri-Lafond R."/>
            <person name="Nishino A."/>
            <person name="Ugolini M."/>
            <person name="Chourrout P."/>
            <person name="Nishida H."/>
            <person name="Aasland R."/>
            <person name="Huzurbazar S."/>
            <person name="Westhof E."/>
            <person name="Delsuc F."/>
            <person name="Lehrach H."/>
            <person name="Reinhardt R."/>
            <person name="Weissenbach J."/>
            <person name="Roy S.W."/>
            <person name="Artiguenave F."/>
            <person name="Postlethwait J.H."/>
            <person name="Manak J.R."/>
            <person name="Thompson E.M."/>
            <person name="Jaillon O."/>
            <person name="Du Pasquier L."/>
            <person name="Boudinot P."/>
            <person name="Liberles D.A."/>
            <person name="Volff J.N."/>
            <person name="Philippe H."/>
            <person name="Lenhard B."/>
            <person name="Roest Crollius H."/>
            <person name="Wincker P."/>
            <person name="Chourrout D."/>
        </authorList>
    </citation>
    <scope>NUCLEOTIDE SEQUENCE [LARGE SCALE GENOMIC DNA]</scope>
</reference>
<keyword evidence="4 9" id="KW-0645">Protease</keyword>
<name>E4WSN6_OIKDI</name>
<dbReference type="PANTHER" id="PTHR24264">
    <property type="entry name" value="TRYPSIN-RELATED"/>
    <property type="match status" value="1"/>
</dbReference>
<dbReference type="GO" id="GO:0006508">
    <property type="term" value="P:proteolysis"/>
    <property type="evidence" value="ECO:0007669"/>
    <property type="project" value="UniProtKB-KW"/>
</dbReference>
<dbReference type="SUPFAM" id="SSF57440">
    <property type="entry name" value="Kringle-like"/>
    <property type="match status" value="1"/>
</dbReference>
<dbReference type="OrthoDB" id="6020543at2759"/>
<dbReference type="InterPro" id="IPR009003">
    <property type="entry name" value="Peptidase_S1_PA"/>
</dbReference>
<dbReference type="InterPro" id="IPR018114">
    <property type="entry name" value="TRYPSIN_HIS"/>
</dbReference>
<dbReference type="PROSITE" id="PS50240">
    <property type="entry name" value="TRYPSIN_DOM"/>
    <property type="match status" value="1"/>
</dbReference>
<evidence type="ECO:0000256" key="8">
    <source>
        <dbReference type="PROSITE-ProRule" id="PRU00121"/>
    </source>
</evidence>
<dbReference type="PRINTS" id="PR00018">
    <property type="entry name" value="KRINGLE"/>
</dbReference>
<dbReference type="InterPro" id="IPR038178">
    <property type="entry name" value="Kringle_sf"/>
</dbReference>
<dbReference type="InterPro" id="IPR000001">
    <property type="entry name" value="Kringle"/>
</dbReference>
<feature type="domain" description="Kringle" evidence="10">
    <location>
        <begin position="106"/>
        <end position="178"/>
    </location>
</feature>
<dbReference type="InterPro" id="IPR018056">
    <property type="entry name" value="Kringle_CS"/>
</dbReference>
<evidence type="ECO:0008006" key="14">
    <source>
        <dbReference type="Google" id="ProtNLM"/>
    </source>
</evidence>
<accession>E4WSN6</accession>
<protein>
    <recommendedName>
        <fullName evidence="14">Plasminogen</fullName>
    </recommendedName>
</protein>
<dbReference type="InterPro" id="IPR033116">
    <property type="entry name" value="TRYPSIN_SER"/>
</dbReference>
<keyword evidence="5 9" id="KW-0378">Hydrolase</keyword>
<evidence type="ECO:0000259" key="11">
    <source>
        <dbReference type="PROSITE" id="PS50240"/>
    </source>
</evidence>
<dbReference type="Pfam" id="PF00051">
    <property type="entry name" value="Kringle"/>
    <property type="match status" value="1"/>
</dbReference>
<dbReference type="InterPro" id="IPR050127">
    <property type="entry name" value="Serine_Proteases_S1"/>
</dbReference>
<gene>
    <name evidence="12" type="ORF">GSOID_T00005802001</name>
</gene>
<dbReference type="InterPro" id="IPR013806">
    <property type="entry name" value="Kringle-like"/>
</dbReference>
<dbReference type="Gene3D" id="2.40.10.10">
    <property type="entry name" value="Trypsin-like serine proteases"/>
    <property type="match status" value="1"/>
</dbReference>
<dbReference type="InterPro" id="IPR001254">
    <property type="entry name" value="Trypsin_dom"/>
</dbReference>
<dbReference type="CDD" id="cd00190">
    <property type="entry name" value="Tryp_SPc"/>
    <property type="match status" value="1"/>
</dbReference>